<evidence type="ECO:0000313" key="9">
    <source>
        <dbReference type="Proteomes" id="UP000249185"/>
    </source>
</evidence>
<feature type="transmembrane region" description="Helical" evidence="6">
    <location>
        <begin position="18"/>
        <end position="38"/>
    </location>
</feature>
<feature type="transmembrane region" description="Helical" evidence="6">
    <location>
        <begin position="226"/>
        <end position="249"/>
    </location>
</feature>
<feature type="transmembrane region" description="Helical" evidence="6">
    <location>
        <begin position="137"/>
        <end position="159"/>
    </location>
</feature>
<keyword evidence="4 6" id="KW-1133">Transmembrane helix</keyword>
<evidence type="ECO:0000259" key="7">
    <source>
        <dbReference type="Pfam" id="PF00892"/>
    </source>
</evidence>
<evidence type="ECO:0000313" key="8">
    <source>
        <dbReference type="EMBL" id="PZQ50420.1"/>
    </source>
</evidence>
<feature type="transmembrane region" description="Helical" evidence="6">
    <location>
        <begin position="280"/>
        <end position="299"/>
    </location>
</feature>
<dbReference type="Proteomes" id="UP000249185">
    <property type="component" value="Unassembled WGS sequence"/>
</dbReference>
<evidence type="ECO:0000256" key="6">
    <source>
        <dbReference type="SAM" id="Phobius"/>
    </source>
</evidence>
<comment type="subcellular location">
    <subcellularLocation>
        <location evidence="1">Membrane</location>
        <topology evidence="1">Multi-pass membrane protein</topology>
    </subcellularLocation>
</comment>
<accession>A0A2W5QG30</accession>
<comment type="similarity">
    <text evidence="2">Belongs to the EamA transporter family.</text>
</comment>
<dbReference type="InterPro" id="IPR050638">
    <property type="entry name" value="AA-Vitamin_Transporters"/>
</dbReference>
<dbReference type="AlphaFoldDB" id="A0A2W5QG30"/>
<sequence length="302" mass="30906">MTARSTDSGPEAGSGEALLARVAPTIFLMFWASGFAVGKVGLAHAEPLTFLAIRFGIIVVALAPVFLILRPRGPARRIDWLHIAVIGFLIQAVYFGLAYAGMSLGVSAGVAAVIAATQPLVVALAAPVTTGERIGPLGWLGLLLGAGGAVAVVAATASFDAAMDAGLLLCVGSTIGMSAATLYQKRFPVTAHPVTVNLVHYVVGFATVAPAALATESLVVDWTPEFVAALAWLVVANSLISVALLLFMIRRGEASRVSALFFLVPPIAALYGWALLGETLAPLAIAGMAVAALGVALVARAR</sequence>
<reference evidence="8 9" key="1">
    <citation type="submission" date="2017-08" db="EMBL/GenBank/DDBJ databases">
        <title>Infants hospitalized years apart are colonized by the same room-sourced microbial strains.</title>
        <authorList>
            <person name="Brooks B."/>
            <person name="Olm M.R."/>
            <person name="Firek B.A."/>
            <person name="Baker R."/>
            <person name="Thomas B.C."/>
            <person name="Morowitz M.J."/>
            <person name="Banfield J.F."/>
        </authorList>
    </citation>
    <scope>NUCLEOTIDE SEQUENCE [LARGE SCALE GENOMIC DNA]</scope>
    <source>
        <strain evidence="8">S2_005_002_R2_34</strain>
    </source>
</reference>
<proteinExistence type="inferred from homology"/>
<feature type="transmembrane region" description="Helical" evidence="6">
    <location>
        <begin position="81"/>
        <end position="100"/>
    </location>
</feature>
<dbReference type="InterPro" id="IPR037185">
    <property type="entry name" value="EmrE-like"/>
</dbReference>
<keyword evidence="5 6" id="KW-0472">Membrane</keyword>
<dbReference type="SUPFAM" id="SSF103481">
    <property type="entry name" value="Multidrug resistance efflux transporter EmrE"/>
    <property type="match status" value="2"/>
</dbReference>
<feature type="transmembrane region" description="Helical" evidence="6">
    <location>
        <begin position="195"/>
        <end position="214"/>
    </location>
</feature>
<name>A0A2W5QG30_RHOSU</name>
<dbReference type="InterPro" id="IPR000620">
    <property type="entry name" value="EamA_dom"/>
</dbReference>
<feature type="transmembrane region" description="Helical" evidence="6">
    <location>
        <begin position="50"/>
        <end position="69"/>
    </location>
</feature>
<dbReference type="Pfam" id="PF00892">
    <property type="entry name" value="EamA"/>
    <property type="match status" value="2"/>
</dbReference>
<keyword evidence="3 6" id="KW-0812">Transmembrane</keyword>
<feature type="domain" description="EamA" evidence="7">
    <location>
        <begin position="29"/>
        <end position="153"/>
    </location>
</feature>
<dbReference type="GO" id="GO:0016020">
    <property type="term" value="C:membrane"/>
    <property type="evidence" value="ECO:0007669"/>
    <property type="project" value="UniProtKB-SubCell"/>
</dbReference>
<feature type="transmembrane region" description="Helical" evidence="6">
    <location>
        <begin position="165"/>
        <end position="183"/>
    </location>
</feature>
<comment type="caution">
    <text evidence="8">The sequence shown here is derived from an EMBL/GenBank/DDBJ whole genome shotgun (WGS) entry which is preliminary data.</text>
</comment>
<evidence type="ECO:0000256" key="3">
    <source>
        <dbReference type="ARBA" id="ARBA00022692"/>
    </source>
</evidence>
<organism evidence="8 9">
    <name type="scientific">Rhodovulum sulfidophilum</name>
    <name type="common">Rhodobacter sulfidophilus</name>
    <dbReference type="NCBI Taxonomy" id="35806"/>
    <lineage>
        <taxon>Bacteria</taxon>
        <taxon>Pseudomonadati</taxon>
        <taxon>Pseudomonadota</taxon>
        <taxon>Alphaproteobacteria</taxon>
        <taxon>Rhodobacterales</taxon>
        <taxon>Paracoccaceae</taxon>
        <taxon>Rhodovulum</taxon>
    </lineage>
</organism>
<dbReference type="EMBL" id="QFPW01000004">
    <property type="protein sequence ID" value="PZQ50420.1"/>
    <property type="molecule type" value="Genomic_DNA"/>
</dbReference>
<feature type="transmembrane region" description="Helical" evidence="6">
    <location>
        <begin position="106"/>
        <end position="125"/>
    </location>
</feature>
<evidence type="ECO:0000256" key="1">
    <source>
        <dbReference type="ARBA" id="ARBA00004141"/>
    </source>
</evidence>
<dbReference type="PANTHER" id="PTHR32322">
    <property type="entry name" value="INNER MEMBRANE TRANSPORTER"/>
    <property type="match status" value="1"/>
</dbReference>
<feature type="transmembrane region" description="Helical" evidence="6">
    <location>
        <begin position="256"/>
        <end position="274"/>
    </location>
</feature>
<evidence type="ECO:0000256" key="5">
    <source>
        <dbReference type="ARBA" id="ARBA00023136"/>
    </source>
</evidence>
<feature type="domain" description="EamA" evidence="7">
    <location>
        <begin position="166"/>
        <end position="299"/>
    </location>
</feature>
<gene>
    <name evidence="8" type="ORF">DI556_07645</name>
</gene>
<evidence type="ECO:0000256" key="2">
    <source>
        <dbReference type="ARBA" id="ARBA00007362"/>
    </source>
</evidence>
<dbReference type="PANTHER" id="PTHR32322:SF2">
    <property type="entry name" value="EAMA DOMAIN-CONTAINING PROTEIN"/>
    <property type="match status" value="1"/>
</dbReference>
<evidence type="ECO:0000256" key="4">
    <source>
        <dbReference type="ARBA" id="ARBA00022989"/>
    </source>
</evidence>
<protein>
    <submittedName>
        <fullName evidence="8">EamA family transporter</fullName>
    </submittedName>
</protein>